<keyword evidence="3" id="KW-1185">Reference proteome</keyword>
<dbReference type="GO" id="GO:0005524">
    <property type="term" value="F:ATP binding"/>
    <property type="evidence" value="ECO:0007669"/>
    <property type="project" value="InterPro"/>
</dbReference>
<protein>
    <submittedName>
        <fullName evidence="4">Protein kinase domain-containing protein</fullName>
    </submittedName>
</protein>
<evidence type="ECO:0000313" key="3">
    <source>
        <dbReference type="Proteomes" id="UP000271098"/>
    </source>
</evidence>
<dbReference type="Gene3D" id="3.30.200.20">
    <property type="entry name" value="Phosphorylase Kinase, domain 1"/>
    <property type="match status" value="1"/>
</dbReference>
<dbReference type="Proteomes" id="UP000271098">
    <property type="component" value="Unassembled WGS sequence"/>
</dbReference>
<organism evidence="4">
    <name type="scientific">Gongylonema pulchrum</name>
    <dbReference type="NCBI Taxonomy" id="637853"/>
    <lineage>
        <taxon>Eukaryota</taxon>
        <taxon>Metazoa</taxon>
        <taxon>Ecdysozoa</taxon>
        <taxon>Nematoda</taxon>
        <taxon>Chromadorea</taxon>
        <taxon>Rhabditida</taxon>
        <taxon>Spirurina</taxon>
        <taxon>Spiruromorpha</taxon>
        <taxon>Spiruroidea</taxon>
        <taxon>Gongylonematidae</taxon>
        <taxon>Gongylonema</taxon>
    </lineage>
</organism>
<dbReference type="OrthoDB" id="63267at2759"/>
<evidence type="ECO:0000259" key="1">
    <source>
        <dbReference type="PROSITE" id="PS50011"/>
    </source>
</evidence>
<reference evidence="2 3" key="2">
    <citation type="submission" date="2018-11" db="EMBL/GenBank/DDBJ databases">
        <authorList>
            <consortium name="Pathogen Informatics"/>
        </authorList>
    </citation>
    <scope>NUCLEOTIDE SEQUENCE [LARGE SCALE GENOMIC DNA]</scope>
</reference>
<dbReference type="WBParaSite" id="GPUH_0000922501-mRNA-1">
    <property type="protein sequence ID" value="GPUH_0000922501-mRNA-1"/>
    <property type="gene ID" value="GPUH_0000922501"/>
</dbReference>
<evidence type="ECO:0000313" key="4">
    <source>
        <dbReference type="WBParaSite" id="GPUH_0000922501-mRNA-1"/>
    </source>
</evidence>
<gene>
    <name evidence="2" type="ORF">GPUH_LOCUS9213</name>
</gene>
<evidence type="ECO:0000313" key="2">
    <source>
        <dbReference type="EMBL" id="VDK69433.1"/>
    </source>
</evidence>
<feature type="domain" description="Protein kinase" evidence="1">
    <location>
        <begin position="1"/>
        <end position="152"/>
    </location>
</feature>
<dbReference type="InterPro" id="IPR000719">
    <property type="entry name" value="Prot_kinase_dom"/>
</dbReference>
<sequence>MFQNLGTDAFSVRMRCVHKKSHTEFAVKVIDKRKRDPTEEVDILKLYSHHPNIVKLYDVYEDNLDIYLVEELCLGGELLSTIMSLKYFSEREAAAVMLRLANAISYLHSNQVPLYDHLKLLRCLRFALCWQCPVVVLIYHIPLFRTPCLYVG</sequence>
<name>A0A183DKH4_9BILA</name>
<dbReference type="PANTHER" id="PTHR24347">
    <property type="entry name" value="SERINE/THREONINE-PROTEIN KINASE"/>
    <property type="match status" value="1"/>
</dbReference>
<dbReference type="GO" id="GO:0004672">
    <property type="term" value="F:protein kinase activity"/>
    <property type="evidence" value="ECO:0007669"/>
    <property type="project" value="InterPro"/>
</dbReference>
<dbReference type="EMBL" id="UYRT01029301">
    <property type="protein sequence ID" value="VDK69433.1"/>
    <property type="molecule type" value="Genomic_DNA"/>
</dbReference>
<dbReference type="Pfam" id="PF00069">
    <property type="entry name" value="Pkinase"/>
    <property type="match status" value="1"/>
</dbReference>
<dbReference type="Gene3D" id="1.10.510.10">
    <property type="entry name" value="Transferase(Phosphotransferase) domain 1"/>
    <property type="match status" value="1"/>
</dbReference>
<dbReference type="SUPFAM" id="SSF56112">
    <property type="entry name" value="Protein kinase-like (PK-like)"/>
    <property type="match status" value="1"/>
</dbReference>
<dbReference type="PROSITE" id="PS50011">
    <property type="entry name" value="PROTEIN_KINASE_DOM"/>
    <property type="match status" value="1"/>
</dbReference>
<dbReference type="InterPro" id="IPR011009">
    <property type="entry name" value="Kinase-like_dom_sf"/>
</dbReference>
<proteinExistence type="predicted"/>
<dbReference type="AlphaFoldDB" id="A0A183DKH4"/>
<accession>A0A183DKH4</accession>
<dbReference type="SMART" id="SM00220">
    <property type="entry name" value="S_TKc"/>
    <property type="match status" value="1"/>
</dbReference>
<reference evidence="4" key="1">
    <citation type="submission" date="2016-06" db="UniProtKB">
        <authorList>
            <consortium name="WormBaseParasite"/>
        </authorList>
    </citation>
    <scope>IDENTIFICATION</scope>
</reference>